<feature type="region of interest" description="Disordered" evidence="1">
    <location>
        <begin position="1"/>
        <end position="48"/>
    </location>
</feature>
<sequence length="84" mass="8677">MESEFRSCLPGKGEGAGAGRGADPGRHSHTPARTALPGLGAGPPLAAESLVGPGVLEQKRCRTTDCSKCLEDLGVHFYTGEDQL</sequence>
<feature type="compositionally biased region" description="Low complexity" evidence="1">
    <location>
        <begin position="35"/>
        <end position="47"/>
    </location>
</feature>
<name>A0A1V4JQ83_PATFA</name>
<evidence type="ECO:0000313" key="2">
    <source>
        <dbReference type="EMBL" id="OPJ74359.1"/>
    </source>
</evidence>
<reference evidence="2 3" key="1">
    <citation type="submission" date="2016-02" db="EMBL/GenBank/DDBJ databases">
        <title>Band-tailed pigeon sequencing and assembly.</title>
        <authorList>
            <person name="Soares A.E."/>
            <person name="Novak B.J."/>
            <person name="Rice E.S."/>
            <person name="O'Connell B."/>
            <person name="Chang D."/>
            <person name="Weber S."/>
            <person name="Shapiro B."/>
        </authorList>
    </citation>
    <scope>NUCLEOTIDE SEQUENCE [LARGE SCALE GENOMIC DNA]</scope>
    <source>
        <strain evidence="2">BTP2013</strain>
        <tissue evidence="2">Blood</tissue>
    </source>
</reference>
<dbReference type="AlphaFoldDB" id="A0A1V4JQ83"/>
<keyword evidence="3" id="KW-1185">Reference proteome</keyword>
<gene>
    <name evidence="2" type="ORF">AV530_001234</name>
</gene>
<proteinExistence type="predicted"/>
<evidence type="ECO:0000313" key="3">
    <source>
        <dbReference type="Proteomes" id="UP000190648"/>
    </source>
</evidence>
<dbReference type="Proteomes" id="UP000190648">
    <property type="component" value="Unassembled WGS sequence"/>
</dbReference>
<comment type="caution">
    <text evidence="2">The sequence shown here is derived from an EMBL/GenBank/DDBJ whole genome shotgun (WGS) entry which is preliminary data.</text>
</comment>
<evidence type="ECO:0000256" key="1">
    <source>
        <dbReference type="SAM" id="MobiDB-lite"/>
    </source>
</evidence>
<protein>
    <submittedName>
        <fullName evidence="2">Uncharacterized protein</fullName>
    </submittedName>
</protein>
<accession>A0A1V4JQ83</accession>
<dbReference type="EMBL" id="LSYS01006700">
    <property type="protein sequence ID" value="OPJ74359.1"/>
    <property type="molecule type" value="Genomic_DNA"/>
</dbReference>
<organism evidence="2 3">
    <name type="scientific">Patagioenas fasciata monilis</name>
    <dbReference type="NCBI Taxonomy" id="372326"/>
    <lineage>
        <taxon>Eukaryota</taxon>
        <taxon>Metazoa</taxon>
        <taxon>Chordata</taxon>
        <taxon>Craniata</taxon>
        <taxon>Vertebrata</taxon>
        <taxon>Euteleostomi</taxon>
        <taxon>Archelosauria</taxon>
        <taxon>Archosauria</taxon>
        <taxon>Dinosauria</taxon>
        <taxon>Saurischia</taxon>
        <taxon>Theropoda</taxon>
        <taxon>Coelurosauria</taxon>
        <taxon>Aves</taxon>
        <taxon>Neognathae</taxon>
        <taxon>Neoaves</taxon>
        <taxon>Columbimorphae</taxon>
        <taxon>Columbiformes</taxon>
        <taxon>Columbidae</taxon>
        <taxon>Patagioenas</taxon>
    </lineage>
</organism>
<feature type="compositionally biased region" description="Gly residues" evidence="1">
    <location>
        <begin position="12"/>
        <end position="22"/>
    </location>
</feature>